<dbReference type="OrthoDB" id="5643626at2"/>
<evidence type="ECO:0000313" key="4">
    <source>
        <dbReference type="EMBL" id="KAA5612454.1"/>
    </source>
</evidence>
<dbReference type="Pfam" id="PF13505">
    <property type="entry name" value="OMP_b-brl"/>
    <property type="match status" value="1"/>
</dbReference>
<comment type="caution">
    <text evidence="4">The sequence shown here is derived from an EMBL/GenBank/DDBJ whole genome shotgun (WGS) entry which is preliminary data.</text>
</comment>
<evidence type="ECO:0000313" key="5">
    <source>
        <dbReference type="Proteomes" id="UP000325255"/>
    </source>
</evidence>
<protein>
    <submittedName>
        <fullName evidence="4">Porin family protein</fullName>
    </submittedName>
</protein>
<keyword evidence="5" id="KW-1185">Reference proteome</keyword>
<dbReference type="EMBL" id="VWPK01000012">
    <property type="protein sequence ID" value="KAA5612454.1"/>
    <property type="molecule type" value="Genomic_DNA"/>
</dbReference>
<evidence type="ECO:0000259" key="3">
    <source>
        <dbReference type="Pfam" id="PF13505"/>
    </source>
</evidence>
<evidence type="ECO:0000256" key="1">
    <source>
        <dbReference type="ARBA" id="ARBA00022729"/>
    </source>
</evidence>
<organism evidence="4 5">
    <name type="scientific">Rhodovastum atsumiense</name>
    <dbReference type="NCBI Taxonomy" id="504468"/>
    <lineage>
        <taxon>Bacteria</taxon>
        <taxon>Pseudomonadati</taxon>
        <taxon>Pseudomonadota</taxon>
        <taxon>Alphaproteobacteria</taxon>
        <taxon>Acetobacterales</taxon>
        <taxon>Acetobacteraceae</taxon>
        <taxon>Rhodovastum</taxon>
    </lineage>
</organism>
<dbReference type="Gene3D" id="2.40.160.20">
    <property type="match status" value="1"/>
</dbReference>
<feature type="signal peptide" evidence="2">
    <location>
        <begin position="1"/>
        <end position="24"/>
    </location>
</feature>
<proteinExistence type="predicted"/>
<reference evidence="4 5" key="1">
    <citation type="submission" date="2019-09" db="EMBL/GenBank/DDBJ databases">
        <title>Genome sequence of Rhodovastum atsumiense, a diverse member of the Acetobacteraceae family of non-sulfur purple photosynthetic bacteria.</title>
        <authorList>
            <person name="Meyer T."/>
            <person name="Kyndt J."/>
        </authorList>
    </citation>
    <scope>NUCLEOTIDE SEQUENCE [LARGE SCALE GENOMIC DNA]</scope>
    <source>
        <strain evidence="4 5">DSM 21279</strain>
    </source>
</reference>
<accession>A0A5M6IVV6</accession>
<dbReference type="AlphaFoldDB" id="A0A5M6IVV6"/>
<feature type="domain" description="Outer membrane protein beta-barrel" evidence="3">
    <location>
        <begin position="11"/>
        <end position="234"/>
    </location>
</feature>
<dbReference type="Proteomes" id="UP000325255">
    <property type="component" value="Unassembled WGS sequence"/>
</dbReference>
<dbReference type="InterPro" id="IPR027385">
    <property type="entry name" value="Beta-barrel_OMP"/>
</dbReference>
<sequence length="258" mass="27777">MSFAMRYFPAFLAALLLAPFPAVAEESRSGIYVGAKIGASLLSVSDRRVLQDSYSLTDGVNDYSGAAQSWAMGDRTEPVFGGGVSLGYDFRPALRLPLRLELDYVARDRATADASHDVTYDMTWNGTPMTIPGRMSQRDSLFLQTLMANAWIDIPTGRSVTPYVGGGIGVAFLNHASTFSLDSQGEVESFSNARNATNFAWSVGAGISWATTPHITFDLGYRYIDAGDSTIGTGGSEPLHAHIHAASHDLMVGLRYGF</sequence>
<feature type="chain" id="PRO_5024283918" evidence="2">
    <location>
        <begin position="25"/>
        <end position="258"/>
    </location>
</feature>
<dbReference type="SUPFAM" id="SSF56925">
    <property type="entry name" value="OMPA-like"/>
    <property type="match status" value="1"/>
</dbReference>
<name>A0A5M6IVV6_9PROT</name>
<evidence type="ECO:0000256" key="2">
    <source>
        <dbReference type="SAM" id="SignalP"/>
    </source>
</evidence>
<gene>
    <name evidence="4" type="ORF">F1189_09780</name>
</gene>
<keyword evidence="1 2" id="KW-0732">Signal</keyword>
<dbReference type="InterPro" id="IPR011250">
    <property type="entry name" value="OMP/PagP_B-barrel"/>
</dbReference>